<name>A0A916J3K4_9PROT</name>
<sequence length="161" mass="17692">MKLLGQGLYWDELKVGDSFRTHGRTITETDIVNFINCTGMLEVLFTDAEFREKHSAIKGRVAPAALTYAIAEGMLFVTLIQATGLAFLHAEMDVKGPVVAGDTIHVELEVTEIRPTHKGDGRGLVRTRNRIINQRGETVLVYTPLRLLKGSTAATSSDPLQ</sequence>
<dbReference type="SUPFAM" id="SSF54637">
    <property type="entry name" value="Thioesterase/thiol ester dehydrase-isomerase"/>
    <property type="match status" value="1"/>
</dbReference>
<evidence type="ECO:0000313" key="2">
    <source>
        <dbReference type="EMBL" id="CAG4883205.1"/>
    </source>
</evidence>
<dbReference type="EMBL" id="CAJQUM010000001">
    <property type="protein sequence ID" value="CAG4883205.1"/>
    <property type="molecule type" value="Genomic_DNA"/>
</dbReference>
<comment type="caution">
    <text evidence="2">The sequence shown here is derived from an EMBL/GenBank/DDBJ whole genome shotgun (WGS) entry which is preliminary data.</text>
</comment>
<gene>
    <name evidence="2" type="ORF">GTOL_11087</name>
</gene>
<dbReference type="InterPro" id="IPR052342">
    <property type="entry name" value="MCH/BMMD"/>
</dbReference>
<organism evidence="2 3">
    <name type="scientific">Georgfuchsia toluolica</name>
    <dbReference type="NCBI Taxonomy" id="424218"/>
    <lineage>
        <taxon>Bacteria</taxon>
        <taxon>Pseudomonadati</taxon>
        <taxon>Pseudomonadota</taxon>
        <taxon>Betaproteobacteria</taxon>
        <taxon>Nitrosomonadales</taxon>
        <taxon>Sterolibacteriaceae</taxon>
        <taxon>Georgfuchsia</taxon>
    </lineage>
</organism>
<dbReference type="Proteomes" id="UP000742786">
    <property type="component" value="Unassembled WGS sequence"/>
</dbReference>
<reference evidence="2" key="1">
    <citation type="submission" date="2021-04" db="EMBL/GenBank/DDBJ databases">
        <authorList>
            <person name="Hornung B."/>
        </authorList>
    </citation>
    <scope>NUCLEOTIDE SEQUENCE</scope>
    <source>
        <strain evidence="2">G5G6</strain>
    </source>
</reference>
<dbReference type="PANTHER" id="PTHR43664:SF1">
    <property type="entry name" value="BETA-METHYLMALYL-COA DEHYDRATASE"/>
    <property type="match status" value="1"/>
</dbReference>
<evidence type="ECO:0000313" key="3">
    <source>
        <dbReference type="Proteomes" id="UP000742786"/>
    </source>
</evidence>
<feature type="domain" description="FAS1-like dehydratase" evidence="1">
    <location>
        <begin position="15"/>
        <end position="139"/>
    </location>
</feature>
<evidence type="ECO:0000259" key="1">
    <source>
        <dbReference type="Pfam" id="PF13452"/>
    </source>
</evidence>
<dbReference type="InterPro" id="IPR039569">
    <property type="entry name" value="FAS1-like_DH_region"/>
</dbReference>
<dbReference type="RefSeq" id="WP_220635196.1">
    <property type="nucleotide sequence ID" value="NZ_CAJQUM010000001.1"/>
</dbReference>
<dbReference type="AlphaFoldDB" id="A0A916J3K4"/>
<proteinExistence type="predicted"/>
<keyword evidence="3" id="KW-1185">Reference proteome</keyword>
<dbReference type="Gene3D" id="3.10.129.10">
    <property type="entry name" value="Hotdog Thioesterase"/>
    <property type="match status" value="1"/>
</dbReference>
<dbReference type="PANTHER" id="PTHR43664">
    <property type="entry name" value="MONOAMINE OXIDASE-RELATED"/>
    <property type="match status" value="1"/>
</dbReference>
<dbReference type="Pfam" id="PF13452">
    <property type="entry name" value="FAS1_DH_region"/>
    <property type="match status" value="1"/>
</dbReference>
<dbReference type="InterPro" id="IPR029069">
    <property type="entry name" value="HotDog_dom_sf"/>
</dbReference>
<accession>A0A916J3K4</accession>
<protein>
    <submittedName>
        <fullName evidence="2">Acyl dehydratase</fullName>
    </submittedName>
</protein>